<dbReference type="Proteomes" id="UP000182818">
    <property type="component" value="Unassembled WGS sequence"/>
</dbReference>
<dbReference type="Gene3D" id="3.40.1030.10">
    <property type="entry name" value="Nucleoside phosphorylase/phosphoribosyltransferase catalytic domain"/>
    <property type="match status" value="1"/>
</dbReference>
<keyword evidence="9" id="KW-0460">Magnesium</keyword>
<comment type="catalytic activity">
    <reaction evidence="7 9">
        <text>N-(5-phospho-beta-D-ribosyl)anthranilate + diphosphate = 5-phospho-alpha-D-ribose 1-diphosphate + anthranilate</text>
        <dbReference type="Rhea" id="RHEA:11768"/>
        <dbReference type="ChEBI" id="CHEBI:16567"/>
        <dbReference type="ChEBI" id="CHEBI:18277"/>
        <dbReference type="ChEBI" id="CHEBI:33019"/>
        <dbReference type="ChEBI" id="CHEBI:58017"/>
        <dbReference type="EC" id="2.4.2.18"/>
    </reaction>
</comment>
<dbReference type="SUPFAM" id="SSF47648">
    <property type="entry name" value="Nucleoside phosphorylase/phosphoribosyltransferase N-terminal domain"/>
    <property type="match status" value="1"/>
</dbReference>
<feature type="binding site" evidence="9">
    <location>
        <position position="79"/>
    </location>
    <ligand>
        <name>anthranilate</name>
        <dbReference type="ChEBI" id="CHEBI:16567"/>
        <label>1</label>
    </ligand>
</feature>
<evidence type="ECO:0000256" key="3">
    <source>
        <dbReference type="ARBA" id="ARBA00022676"/>
    </source>
</evidence>
<feature type="binding site" evidence="9">
    <location>
        <begin position="89"/>
        <end position="92"/>
    </location>
    <ligand>
        <name>5-phospho-alpha-D-ribose 1-diphosphate</name>
        <dbReference type="ChEBI" id="CHEBI:58017"/>
    </ligand>
</feature>
<feature type="domain" description="Glycosyl transferase family 3" evidence="10">
    <location>
        <begin position="72"/>
        <end position="280"/>
    </location>
</feature>
<feature type="binding site" evidence="9">
    <location>
        <position position="79"/>
    </location>
    <ligand>
        <name>5-phospho-alpha-D-ribose 1-diphosphate</name>
        <dbReference type="ChEBI" id="CHEBI:58017"/>
    </ligand>
</feature>
<evidence type="ECO:0000313" key="14">
    <source>
        <dbReference type="Proteomes" id="UP000051749"/>
    </source>
</evidence>
<comment type="subunit">
    <text evidence="9">Homodimer.</text>
</comment>
<feature type="binding site" evidence="9">
    <location>
        <position position="225"/>
    </location>
    <ligand>
        <name>Mg(2+)</name>
        <dbReference type="ChEBI" id="CHEBI:18420"/>
        <label>2</label>
    </ligand>
</feature>
<dbReference type="SUPFAM" id="SSF52418">
    <property type="entry name" value="Nucleoside phosphorylase/phosphoribosyltransferase catalytic domain"/>
    <property type="match status" value="1"/>
</dbReference>
<dbReference type="PATRIC" id="fig|319653.3.peg.1254"/>
<dbReference type="Gene3D" id="1.20.970.10">
    <property type="entry name" value="Transferase, Pyrimidine Nucleoside Phosphorylase, Chain C"/>
    <property type="match status" value="1"/>
</dbReference>
<dbReference type="GO" id="GO:0000162">
    <property type="term" value="P:L-tryptophan biosynthetic process"/>
    <property type="evidence" value="ECO:0007669"/>
    <property type="project" value="UniProtKB-UniRule"/>
</dbReference>
<accession>A0A0R2K9N7</accession>
<evidence type="ECO:0000256" key="8">
    <source>
        <dbReference type="ARBA" id="ARBA00061188"/>
    </source>
</evidence>
<dbReference type="PANTHER" id="PTHR43285">
    <property type="entry name" value="ANTHRANILATE PHOSPHORIBOSYLTRANSFERASE"/>
    <property type="match status" value="1"/>
</dbReference>
<feature type="binding site" evidence="9">
    <location>
        <position position="110"/>
    </location>
    <ligand>
        <name>anthranilate</name>
        <dbReference type="ChEBI" id="CHEBI:16567"/>
        <label>1</label>
    </ligand>
</feature>
<dbReference type="InterPro" id="IPR036320">
    <property type="entry name" value="Glycosyl_Trfase_fam3_N_dom_sf"/>
</dbReference>
<comment type="caution">
    <text evidence="9">Lacks conserved residue(s) required for the propagation of feature annotation.</text>
</comment>
<organism evidence="12 14">
    <name type="scientific">Pediococcus ethanolidurans</name>
    <dbReference type="NCBI Taxonomy" id="319653"/>
    <lineage>
        <taxon>Bacteria</taxon>
        <taxon>Bacillati</taxon>
        <taxon>Bacillota</taxon>
        <taxon>Bacilli</taxon>
        <taxon>Lactobacillales</taxon>
        <taxon>Lactobacillaceae</taxon>
        <taxon>Pediococcus</taxon>
    </lineage>
</organism>
<keyword evidence="2 9" id="KW-0028">Amino-acid biosynthesis</keyword>
<keyword evidence="3 9" id="KW-0328">Glycosyltransferase</keyword>
<feature type="binding site" evidence="9">
    <location>
        <position position="165"/>
    </location>
    <ligand>
        <name>anthranilate</name>
        <dbReference type="ChEBI" id="CHEBI:16567"/>
        <label>2</label>
    </ligand>
</feature>
<evidence type="ECO:0000313" key="15">
    <source>
        <dbReference type="Proteomes" id="UP000182818"/>
    </source>
</evidence>
<dbReference type="EC" id="2.4.2.18" evidence="9"/>
<dbReference type="NCBIfam" id="TIGR01245">
    <property type="entry name" value="trpD"/>
    <property type="match status" value="1"/>
</dbReference>
<dbReference type="InterPro" id="IPR017459">
    <property type="entry name" value="Glycosyl_Trfase_fam3_N_dom"/>
</dbReference>
<evidence type="ECO:0000313" key="13">
    <source>
        <dbReference type="EMBL" id="SER32254.1"/>
    </source>
</evidence>
<dbReference type="UniPathway" id="UPA00035">
    <property type="reaction ID" value="UER00041"/>
</dbReference>
<keyword evidence="4 9" id="KW-0808">Transferase</keyword>
<comment type="function">
    <text evidence="9">Catalyzes the transfer of the phosphoribosyl group of 5-phosphorylribose-1-pyrophosphate (PRPP) to anthranilate to yield N-(5'-phosphoribosyl)-anthranilate (PRA).</text>
</comment>
<reference evidence="12 14" key="1">
    <citation type="journal article" date="2015" name="Genome Announc.">
        <title>Expanding the biotechnology potential of lactobacilli through comparative genomics of 213 strains and associated genera.</title>
        <authorList>
            <person name="Sun Z."/>
            <person name="Harris H.M."/>
            <person name="McCann A."/>
            <person name="Guo C."/>
            <person name="Argimon S."/>
            <person name="Zhang W."/>
            <person name="Yang X."/>
            <person name="Jeffery I.B."/>
            <person name="Cooney J.C."/>
            <person name="Kagawa T.F."/>
            <person name="Liu W."/>
            <person name="Song Y."/>
            <person name="Salvetti E."/>
            <person name="Wrobel A."/>
            <person name="Rasinkangas P."/>
            <person name="Parkhill J."/>
            <person name="Rea M.C."/>
            <person name="O'Sullivan O."/>
            <person name="Ritari J."/>
            <person name="Douillard F.P."/>
            <person name="Paul Ross R."/>
            <person name="Yang R."/>
            <person name="Briner A.E."/>
            <person name="Felis G.E."/>
            <person name="de Vos W.M."/>
            <person name="Barrangou R."/>
            <person name="Klaenhammer T.R."/>
            <person name="Caufield P.W."/>
            <person name="Cui Y."/>
            <person name="Zhang H."/>
            <person name="O'Toole P.W."/>
        </authorList>
    </citation>
    <scope>NUCLEOTIDE SEQUENCE [LARGE SCALE GENOMIC DNA]</scope>
    <source>
        <strain evidence="12 14">DSM 22301</strain>
    </source>
</reference>
<dbReference type="PANTHER" id="PTHR43285:SF2">
    <property type="entry name" value="ANTHRANILATE PHOSPHORIBOSYLTRANSFERASE"/>
    <property type="match status" value="1"/>
</dbReference>
<feature type="binding site" evidence="9">
    <location>
        <position position="119"/>
    </location>
    <ligand>
        <name>5-phospho-alpha-D-ribose 1-diphosphate</name>
        <dbReference type="ChEBI" id="CHEBI:58017"/>
    </ligand>
</feature>
<dbReference type="FunFam" id="3.40.1030.10:FF:000002">
    <property type="entry name" value="Anthranilate phosphoribosyltransferase"/>
    <property type="match status" value="1"/>
</dbReference>
<feature type="binding site" evidence="9">
    <location>
        <position position="91"/>
    </location>
    <ligand>
        <name>Mg(2+)</name>
        <dbReference type="ChEBI" id="CHEBI:18420"/>
        <label>1</label>
    </ligand>
</feature>
<dbReference type="GO" id="GO:0005829">
    <property type="term" value="C:cytosol"/>
    <property type="evidence" value="ECO:0007669"/>
    <property type="project" value="TreeGrafter"/>
</dbReference>
<keyword evidence="6 9" id="KW-0057">Aromatic amino acid biosynthesis</keyword>
<evidence type="ECO:0000256" key="5">
    <source>
        <dbReference type="ARBA" id="ARBA00022822"/>
    </source>
</evidence>
<feature type="domain" description="Glycosyl transferase family 3 N-terminal" evidence="11">
    <location>
        <begin position="3"/>
        <end position="65"/>
    </location>
</feature>
<feature type="binding site" evidence="9">
    <location>
        <begin position="107"/>
        <end position="115"/>
    </location>
    <ligand>
        <name>5-phospho-alpha-D-ribose 1-diphosphate</name>
        <dbReference type="ChEBI" id="CHEBI:58017"/>
    </ligand>
</feature>
<evidence type="ECO:0000256" key="1">
    <source>
        <dbReference type="ARBA" id="ARBA00004907"/>
    </source>
</evidence>
<dbReference type="AlphaFoldDB" id="A0A0R2K9N7"/>
<feature type="binding site" evidence="9">
    <location>
        <position position="87"/>
    </location>
    <ligand>
        <name>5-phospho-alpha-D-ribose 1-diphosphate</name>
        <dbReference type="ChEBI" id="CHEBI:58017"/>
    </ligand>
</feature>
<evidence type="ECO:0000256" key="7">
    <source>
        <dbReference type="ARBA" id="ARBA00052328"/>
    </source>
</evidence>
<comment type="cofactor">
    <cofactor evidence="9">
        <name>Mg(2+)</name>
        <dbReference type="ChEBI" id="CHEBI:18420"/>
    </cofactor>
    <text evidence="9">Binds 2 magnesium ions per monomer.</text>
</comment>
<keyword evidence="9" id="KW-0479">Metal-binding</keyword>
<comment type="similarity">
    <text evidence="8">In the C-terminal section; belongs to the anthranilate phosphoribosyltransferase family.</text>
</comment>
<feature type="binding site" evidence="9">
    <location>
        <begin position="82"/>
        <end position="83"/>
    </location>
    <ligand>
        <name>5-phospho-alpha-D-ribose 1-diphosphate</name>
        <dbReference type="ChEBI" id="CHEBI:58017"/>
    </ligand>
</feature>
<keyword evidence="15" id="KW-1185">Reference proteome</keyword>
<dbReference type="InterPro" id="IPR005940">
    <property type="entry name" value="Anthranilate_Pribosyl_Tfrase"/>
</dbReference>
<feature type="binding site" evidence="9">
    <location>
        <position position="225"/>
    </location>
    <ligand>
        <name>Mg(2+)</name>
        <dbReference type="ChEBI" id="CHEBI:18420"/>
        <label>1</label>
    </ligand>
</feature>
<dbReference type="Pfam" id="PF00591">
    <property type="entry name" value="Glycos_transf_3"/>
    <property type="match status" value="1"/>
</dbReference>
<evidence type="ECO:0000259" key="11">
    <source>
        <dbReference type="Pfam" id="PF02885"/>
    </source>
</evidence>
<sequence>MIKEAIIKLSQHQNLNFDTSEAIINEIMNGKATDAQIAGFLTALAMKEATVDEIAGAAKAMREHALAFDTKKPTLEIVGTGGDHSNSFNISTTTAFVVAAAGIPVTKHGNRAASSKSGAADVLEALGVKIDDSPQQSEAILEQIGMAFMFAQEYHQAMRYVAPARKELGIATIFNILGPLANPANASMQLLGVYDGKLIEPLAHVLDRLGIQSAMVVHGRDGLDEISSAAETDVMEVHNGIFKTYQITPEQFGLKRSRPEELVGGTAMENAQITRAILAN</sequence>
<dbReference type="STRING" id="319653.SAMN04487973_104138"/>
<dbReference type="EMBL" id="JQBY01000003">
    <property type="protein sequence ID" value="KRN83207.1"/>
    <property type="molecule type" value="Genomic_DNA"/>
</dbReference>
<dbReference type="GO" id="GO:0000287">
    <property type="term" value="F:magnesium ion binding"/>
    <property type="evidence" value="ECO:0007669"/>
    <property type="project" value="UniProtKB-UniRule"/>
</dbReference>
<feature type="binding site" evidence="9">
    <location>
        <position position="224"/>
    </location>
    <ligand>
        <name>Mg(2+)</name>
        <dbReference type="ChEBI" id="CHEBI:18420"/>
        <label>2</label>
    </ligand>
</feature>
<evidence type="ECO:0000259" key="10">
    <source>
        <dbReference type="Pfam" id="PF00591"/>
    </source>
</evidence>
<dbReference type="HAMAP" id="MF_00211">
    <property type="entry name" value="TrpD"/>
    <property type="match status" value="1"/>
</dbReference>
<dbReference type="Pfam" id="PF02885">
    <property type="entry name" value="Glycos_trans_3N"/>
    <property type="match status" value="1"/>
</dbReference>
<dbReference type="EMBL" id="FOGK01000004">
    <property type="protein sequence ID" value="SER32254.1"/>
    <property type="molecule type" value="Genomic_DNA"/>
</dbReference>
<dbReference type="InterPro" id="IPR035902">
    <property type="entry name" value="Nuc_phospho_transferase"/>
</dbReference>
<evidence type="ECO:0000256" key="9">
    <source>
        <dbReference type="HAMAP-Rule" id="MF_00211"/>
    </source>
</evidence>
<comment type="caution">
    <text evidence="12">The sequence shown here is derived from an EMBL/GenBank/DDBJ whole genome shotgun (WGS) entry which is preliminary data.</text>
</comment>
<dbReference type="Proteomes" id="UP000051749">
    <property type="component" value="Unassembled WGS sequence"/>
</dbReference>
<dbReference type="InterPro" id="IPR000312">
    <property type="entry name" value="Glycosyl_Trfase_fam3"/>
</dbReference>
<gene>
    <name evidence="9" type="primary">trpD</name>
    <name evidence="12" type="ORF">IV87_GL001239</name>
    <name evidence="13" type="ORF">SAMN04487973_104138</name>
</gene>
<dbReference type="GO" id="GO:0004048">
    <property type="term" value="F:anthranilate phosphoribosyltransferase activity"/>
    <property type="evidence" value="ECO:0007669"/>
    <property type="project" value="UniProtKB-UniRule"/>
</dbReference>
<comment type="similarity">
    <text evidence="9">Belongs to the anthranilate phosphoribosyltransferase family.</text>
</comment>
<keyword evidence="5 9" id="KW-0822">Tryptophan biosynthesis</keyword>
<evidence type="ECO:0000313" key="12">
    <source>
        <dbReference type="EMBL" id="KRN83207.1"/>
    </source>
</evidence>
<proteinExistence type="inferred from homology"/>
<comment type="pathway">
    <text evidence="1 9">Amino-acid biosynthesis; L-tryptophan biosynthesis; L-tryptophan from chorismate: step 2/5.</text>
</comment>
<evidence type="ECO:0000256" key="6">
    <source>
        <dbReference type="ARBA" id="ARBA00023141"/>
    </source>
</evidence>
<reference evidence="13 15" key="2">
    <citation type="submission" date="2016-10" db="EMBL/GenBank/DDBJ databases">
        <authorList>
            <person name="Varghese N."/>
            <person name="Submissions S."/>
        </authorList>
    </citation>
    <scope>NUCLEOTIDE SEQUENCE [LARGE SCALE GENOMIC DNA]</scope>
    <source>
        <strain evidence="13 15">CGMCC 1.3889</strain>
    </source>
</reference>
<evidence type="ECO:0000256" key="2">
    <source>
        <dbReference type="ARBA" id="ARBA00022605"/>
    </source>
</evidence>
<evidence type="ECO:0000256" key="4">
    <source>
        <dbReference type="ARBA" id="ARBA00022679"/>
    </source>
</evidence>
<name>A0A0R2K9N7_9LACO</name>
<protein>
    <recommendedName>
        <fullName evidence="9">Anthranilate phosphoribosyltransferase</fullName>
        <ecNumber evidence="9">2.4.2.18</ecNumber>
    </recommendedName>
</protein>